<reference evidence="2 3" key="1">
    <citation type="submission" date="2022-05" db="EMBL/GenBank/DDBJ databases">
        <title>A multi-omics perspective on studying reproductive biology in Daphnia sinensis.</title>
        <authorList>
            <person name="Jia J."/>
        </authorList>
    </citation>
    <scope>NUCLEOTIDE SEQUENCE [LARGE SCALE GENOMIC DNA]</scope>
    <source>
        <strain evidence="2 3">WSL</strain>
    </source>
</reference>
<dbReference type="EMBL" id="WJBH02000001">
    <property type="protein sequence ID" value="KAI9564572.1"/>
    <property type="molecule type" value="Genomic_DNA"/>
</dbReference>
<proteinExistence type="predicted"/>
<evidence type="ECO:0000313" key="3">
    <source>
        <dbReference type="Proteomes" id="UP000820818"/>
    </source>
</evidence>
<dbReference type="Proteomes" id="UP000820818">
    <property type="component" value="Linkage Group LG1"/>
</dbReference>
<accession>A0AAD5PYU8</accession>
<sequence>MHGGGAFSASTATAQRASRCRSNQLDVKQRNTRKSGTVALLFGSRRGEEDVRKWGRTEYEQRCDAAGFGKTWVREENKTEEKKKMFAIPPPRDCCAACRPLETRILNGTAFILKR</sequence>
<name>A0AAD5PYU8_9CRUS</name>
<gene>
    <name evidence="2" type="ORF">GHT06_008312</name>
</gene>
<evidence type="ECO:0000313" key="2">
    <source>
        <dbReference type="EMBL" id="KAI9564572.1"/>
    </source>
</evidence>
<feature type="region of interest" description="Disordered" evidence="1">
    <location>
        <begin position="1"/>
        <end position="28"/>
    </location>
</feature>
<protein>
    <submittedName>
        <fullName evidence="2">Uncharacterized protein</fullName>
    </submittedName>
</protein>
<evidence type="ECO:0000256" key="1">
    <source>
        <dbReference type="SAM" id="MobiDB-lite"/>
    </source>
</evidence>
<dbReference type="AlphaFoldDB" id="A0AAD5PYU8"/>
<comment type="caution">
    <text evidence="2">The sequence shown here is derived from an EMBL/GenBank/DDBJ whole genome shotgun (WGS) entry which is preliminary data.</text>
</comment>
<keyword evidence="3" id="KW-1185">Reference proteome</keyword>
<feature type="compositionally biased region" description="Low complexity" evidence="1">
    <location>
        <begin position="7"/>
        <end position="22"/>
    </location>
</feature>
<organism evidence="2 3">
    <name type="scientific">Daphnia sinensis</name>
    <dbReference type="NCBI Taxonomy" id="1820382"/>
    <lineage>
        <taxon>Eukaryota</taxon>
        <taxon>Metazoa</taxon>
        <taxon>Ecdysozoa</taxon>
        <taxon>Arthropoda</taxon>
        <taxon>Crustacea</taxon>
        <taxon>Branchiopoda</taxon>
        <taxon>Diplostraca</taxon>
        <taxon>Cladocera</taxon>
        <taxon>Anomopoda</taxon>
        <taxon>Daphniidae</taxon>
        <taxon>Daphnia</taxon>
        <taxon>Daphnia similis group</taxon>
    </lineage>
</organism>